<dbReference type="InterPro" id="IPR029058">
    <property type="entry name" value="AB_hydrolase_fold"/>
</dbReference>
<dbReference type="GO" id="GO:0004104">
    <property type="term" value="F:cholinesterase activity"/>
    <property type="evidence" value="ECO:0007669"/>
    <property type="project" value="InterPro"/>
</dbReference>
<keyword evidence="2 5" id="KW-0378">Hydrolase</keyword>
<dbReference type="OrthoDB" id="408631at2759"/>
<protein>
    <recommendedName>
        <fullName evidence="5">Carboxylic ester hydrolase</fullName>
        <ecNumber evidence="5">3.1.1.-</ecNumber>
    </recommendedName>
</protein>
<name>A0A5N7BUI9_PETAA</name>
<dbReference type="PRINTS" id="PR00878">
    <property type="entry name" value="CHOLNESTRASE"/>
</dbReference>
<feature type="active site" description="Charge relay system" evidence="4">
    <location>
        <position position="319"/>
    </location>
</feature>
<evidence type="ECO:0000256" key="4">
    <source>
        <dbReference type="PIRSR" id="PIRSR600997-1"/>
    </source>
</evidence>
<dbReference type="PROSITE" id="PS00941">
    <property type="entry name" value="CARBOXYLESTERASE_B_2"/>
    <property type="match status" value="1"/>
</dbReference>
<accession>A0A5N7BUI9</accession>
<sequence>MLLPLAAASPIYQYGDTQPQVTTSAGVVVGKVAQLQFAPTKTVHQYLGIPFALSPPDRFAPPTGLEPWTTPLNATEFKPAYDNLKSIFNETPLAESEDCLYLNVFTPSTPAPSAGRPVMFWIHGGSLQFGSASLPLYDGSAIAANQNVIVVSTNYRMNLFGFPASPEIPTDRQNLGFLDQRKALQWVHQNIRAFGGDPSRVTIFGESSGGYSVKQLIANPPEPLPFQAAIIQSQALGAEGSGKESWLKLVEELGCNSTTSQLQCVKSASLDRIIPLLNRQALVFPPAIDNKTNIGNFGDAVIQYTAAPVPVLIGTNANEGTALTSVMPPSQRMIEYIFRNDTRSQKLARAAYPVNIPENQLKANILTDHEYTCTTSAIADTLANASYKVWRYYFTAAFPNTQPFPGAGAWHTSEIGLIFGTYPRDNRTTVQQSLLSRYMQRTWADFATDPEVGPGWAPVSGAEEDLQVIGSGESWGEPIASEVIDQICSVYSSAIYAQGF</sequence>
<dbReference type="Gene3D" id="3.40.50.1820">
    <property type="entry name" value="alpha/beta hydrolase"/>
    <property type="match status" value="1"/>
</dbReference>
<evidence type="ECO:0000313" key="7">
    <source>
        <dbReference type="EMBL" id="KAE8385486.1"/>
    </source>
</evidence>
<comment type="similarity">
    <text evidence="1 5">Belongs to the type-B carboxylesterase/lipase family.</text>
</comment>
<feature type="active site" description="Acyl-ester intermediate" evidence="4">
    <location>
        <position position="207"/>
    </location>
</feature>
<dbReference type="SUPFAM" id="SSF53474">
    <property type="entry name" value="alpha/beta-Hydrolases"/>
    <property type="match status" value="1"/>
</dbReference>
<evidence type="ECO:0000259" key="6">
    <source>
        <dbReference type="Pfam" id="PF00135"/>
    </source>
</evidence>
<dbReference type="InterPro" id="IPR019819">
    <property type="entry name" value="Carboxylesterase_B_CS"/>
</dbReference>
<gene>
    <name evidence="7" type="ORF">BDV23DRAFT_188226</name>
</gene>
<organism evidence="7">
    <name type="scientific">Petromyces alliaceus</name>
    <name type="common">Aspergillus alliaceus</name>
    <dbReference type="NCBI Taxonomy" id="209559"/>
    <lineage>
        <taxon>Eukaryota</taxon>
        <taxon>Fungi</taxon>
        <taxon>Dikarya</taxon>
        <taxon>Ascomycota</taxon>
        <taxon>Pezizomycotina</taxon>
        <taxon>Eurotiomycetes</taxon>
        <taxon>Eurotiomycetidae</taxon>
        <taxon>Eurotiales</taxon>
        <taxon>Aspergillaceae</taxon>
        <taxon>Aspergillus</taxon>
        <taxon>Aspergillus subgen. Circumdati</taxon>
    </lineage>
</organism>
<evidence type="ECO:0000256" key="3">
    <source>
        <dbReference type="ARBA" id="ARBA00023157"/>
    </source>
</evidence>
<keyword evidence="3" id="KW-1015">Disulfide bond</keyword>
<feature type="domain" description="Carboxylesterase type B" evidence="6">
    <location>
        <begin position="18"/>
        <end position="459"/>
    </location>
</feature>
<dbReference type="PROSITE" id="PS00122">
    <property type="entry name" value="CARBOXYLESTERASE_B_1"/>
    <property type="match status" value="1"/>
</dbReference>
<dbReference type="AlphaFoldDB" id="A0A5N7BUI9"/>
<dbReference type="EMBL" id="ML735334">
    <property type="protein sequence ID" value="KAE8385486.1"/>
    <property type="molecule type" value="Genomic_DNA"/>
</dbReference>
<dbReference type="InterPro" id="IPR019826">
    <property type="entry name" value="Carboxylesterase_B_AS"/>
</dbReference>
<feature type="active site" description="Charge relay system" evidence="4">
    <location>
        <position position="411"/>
    </location>
</feature>
<dbReference type="InterPro" id="IPR050654">
    <property type="entry name" value="AChE-related_enzymes"/>
</dbReference>
<evidence type="ECO:0000256" key="5">
    <source>
        <dbReference type="RuleBase" id="RU361235"/>
    </source>
</evidence>
<dbReference type="Pfam" id="PF00135">
    <property type="entry name" value="COesterase"/>
    <property type="match status" value="1"/>
</dbReference>
<evidence type="ECO:0000256" key="1">
    <source>
        <dbReference type="ARBA" id="ARBA00005964"/>
    </source>
</evidence>
<reference evidence="7" key="1">
    <citation type="submission" date="2019-04" db="EMBL/GenBank/DDBJ databases">
        <title>Friends and foes A comparative genomics studyof 23 Aspergillus species from section Flavi.</title>
        <authorList>
            <consortium name="DOE Joint Genome Institute"/>
            <person name="Kjaerbolling I."/>
            <person name="Vesth T."/>
            <person name="Frisvad J.C."/>
            <person name="Nybo J.L."/>
            <person name="Theobald S."/>
            <person name="Kildgaard S."/>
            <person name="Isbrandt T."/>
            <person name="Kuo A."/>
            <person name="Sato A."/>
            <person name="Lyhne E.K."/>
            <person name="Kogle M.E."/>
            <person name="Wiebenga A."/>
            <person name="Kun R.S."/>
            <person name="Lubbers R.J."/>
            <person name="Makela M.R."/>
            <person name="Barry K."/>
            <person name="Chovatia M."/>
            <person name="Clum A."/>
            <person name="Daum C."/>
            <person name="Haridas S."/>
            <person name="He G."/>
            <person name="LaButti K."/>
            <person name="Lipzen A."/>
            <person name="Mondo S."/>
            <person name="Riley R."/>
            <person name="Salamov A."/>
            <person name="Simmons B.A."/>
            <person name="Magnuson J.K."/>
            <person name="Henrissat B."/>
            <person name="Mortensen U.H."/>
            <person name="Larsen T.O."/>
            <person name="Devries R.P."/>
            <person name="Grigoriev I.V."/>
            <person name="Machida M."/>
            <person name="Baker S.E."/>
            <person name="Andersen M.R."/>
        </authorList>
    </citation>
    <scope>NUCLEOTIDE SEQUENCE [LARGE SCALE GENOMIC DNA]</scope>
    <source>
        <strain evidence="7">IBT 14317</strain>
    </source>
</reference>
<dbReference type="Proteomes" id="UP000326877">
    <property type="component" value="Unassembled WGS sequence"/>
</dbReference>
<dbReference type="InterPro" id="IPR002018">
    <property type="entry name" value="CarbesteraseB"/>
</dbReference>
<dbReference type="EC" id="3.1.1.-" evidence="5"/>
<dbReference type="PANTHER" id="PTHR43918">
    <property type="entry name" value="ACETYLCHOLINESTERASE"/>
    <property type="match status" value="1"/>
</dbReference>
<proteinExistence type="inferred from homology"/>
<dbReference type="InterPro" id="IPR000997">
    <property type="entry name" value="Cholinesterase"/>
</dbReference>
<evidence type="ECO:0000256" key="2">
    <source>
        <dbReference type="ARBA" id="ARBA00022801"/>
    </source>
</evidence>
<dbReference type="PANTHER" id="PTHR43918:SF4">
    <property type="entry name" value="CARBOXYLIC ESTER HYDROLASE"/>
    <property type="match status" value="1"/>
</dbReference>